<dbReference type="KEGG" id="cbar:PATL70BA_0821"/>
<protein>
    <submittedName>
        <fullName evidence="1">Serine/threonine protein kinase</fullName>
    </submittedName>
</protein>
<accession>A0A3P7P923</accession>
<organism evidence="1 2">
    <name type="scientific">Petrocella atlantisensis</name>
    <dbReference type="NCBI Taxonomy" id="2173034"/>
    <lineage>
        <taxon>Bacteria</taxon>
        <taxon>Bacillati</taxon>
        <taxon>Bacillota</taxon>
        <taxon>Clostridia</taxon>
        <taxon>Lachnospirales</taxon>
        <taxon>Vallitaleaceae</taxon>
        <taxon>Petrocella</taxon>
    </lineage>
</organism>
<reference evidence="1 2" key="1">
    <citation type="submission" date="2018-09" db="EMBL/GenBank/DDBJ databases">
        <authorList>
            <person name="Postec A."/>
        </authorList>
    </citation>
    <scope>NUCLEOTIDE SEQUENCE [LARGE SCALE GENOMIC DNA]</scope>
    <source>
        <strain evidence="1">70B-A</strain>
    </source>
</reference>
<keyword evidence="1" id="KW-0808">Transferase</keyword>
<proteinExistence type="predicted"/>
<name>A0A3P7P923_9FIRM</name>
<keyword evidence="1" id="KW-0418">Kinase</keyword>
<dbReference type="Proteomes" id="UP000279029">
    <property type="component" value="Chromosome"/>
</dbReference>
<dbReference type="EMBL" id="LR130778">
    <property type="protein sequence ID" value="VDN46693.1"/>
    <property type="molecule type" value="Genomic_DNA"/>
</dbReference>
<dbReference type="RefSeq" id="WP_125136154.1">
    <property type="nucleotide sequence ID" value="NZ_LR130778.1"/>
</dbReference>
<evidence type="ECO:0000313" key="1">
    <source>
        <dbReference type="EMBL" id="VDN46693.1"/>
    </source>
</evidence>
<dbReference type="GO" id="GO:0004674">
    <property type="term" value="F:protein serine/threonine kinase activity"/>
    <property type="evidence" value="ECO:0007669"/>
    <property type="project" value="UniProtKB-KW"/>
</dbReference>
<evidence type="ECO:0000313" key="2">
    <source>
        <dbReference type="Proteomes" id="UP000279029"/>
    </source>
</evidence>
<dbReference type="OrthoDB" id="6121546at2"/>
<gene>
    <name evidence="1" type="ORF">PATL70BA_0821</name>
</gene>
<sequence length="110" mass="13180">MDNEMALELEYFKHDLIKYATGDKSSDFTDKKYADVRKQLLNIKSLTEIIPEYIRKCRDLGDFWQFIKAKYSTYQERRIYLAETLNPVIEYFEEGMDIVISHLILQREKG</sequence>
<keyword evidence="1" id="KW-0723">Serine/threonine-protein kinase</keyword>
<keyword evidence="2" id="KW-1185">Reference proteome</keyword>
<dbReference type="AlphaFoldDB" id="A0A3P7P923"/>